<accession>A0ACC2R8E0</accession>
<proteinExistence type="predicted"/>
<sequence>MGKIRKSKPNRTKRSMVVNYSNEEEELGTDSKENAIQTIMDQLQAAEVEEKYCGLQTFALMIENPENIPHLINCGLVKVAAPLLLDQASSVRNAAAGTLRNMSTVTMDICDAMMEQDIMTSVTSYFHEHAESWVPDTNSKTVDEDIDTFIQIINLLLNLCESSDLAVKYLGQSRILDILPRYLDLGTFNGDVVTAVLQCLFVVVEDNPAAMTKIRSNAEIQLQALLGLNGEDPTIVLLKTLSAGVIINTCGGNITTLPTDVINRIMSILANTLSVDHRLICSQLSSTVPLRNESGKVEAPKGKAAQQLNNQIQVVSQILTAQQSAIEIIANICSFEDTDDMQSSDSSENDDADDELLENCIETNLAEDKLVTEVMEAFTSLEIFDKVWVRTQLPASNVMLILKEYEVSQLVYKRLLSLQTRALLCTNNLISTLPIENLGGINGVYKIWLDTGKLAFKQDVESVNLSESATAVMRAALDKIRDNAKSGDCNLFTDLALSDIEIMLTGIRECEVPEIRSNLIRMVGILASLLVNSLNEVTSNVICTITEFILEQAHKENEVWVLAEAIDTLVDLFTEDETDELAAKVKLTDKLSILAPILRNKARQQKRLPKEYKVLVSTASSNLPRFIRYKKNRLSCKC</sequence>
<protein>
    <submittedName>
        <fullName evidence="1">Uncharacterized protein</fullName>
    </submittedName>
</protein>
<name>A0ACC2R8E0_9NEOP</name>
<comment type="caution">
    <text evidence="1">The sequence shown here is derived from an EMBL/GenBank/DDBJ whole genome shotgun (WGS) entry which is preliminary data.</text>
</comment>
<reference evidence="1" key="1">
    <citation type="submission" date="2023-03" db="EMBL/GenBank/DDBJ databases">
        <title>Chromosome-level genomes of two armyworms, Mythimna separata and Mythimna loreyi, provide insights into the biosynthesis and reception of sex pheromones.</title>
        <authorList>
            <person name="Zhao H."/>
        </authorList>
    </citation>
    <scope>NUCLEOTIDE SEQUENCE</scope>
    <source>
        <strain evidence="1">BeijingLab</strain>
    </source>
</reference>
<evidence type="ECO:0000313" key="2">
    <source>
        <dbReference type="Proteomes" id="UP001231649"/>
    </source>
</evidence>
<dbReference type="Proteomes" id="UP001231649">
    <property type="component" value="Chromosome 2"/>
</dbReference>
<dbReference type="EMBL" id="CM056778">
    <property type="protein sequence ID" value="KAJ8736320.1"/>
    <property type="molecule type" value="Genomic_DNA"/>
</dbReference>
<gene>
    <name evidence="1" type="ORF">PYW08_006976</name>
</gene>
<keyword evidence="2" id="KW-1185">Reference proteome</keyword>
<organism evidence="1 2">
    <name type="scientific">Mythimna loreyi</name>
    <dbReference type="NCBI Taxonomy" id="667449"/>
    <lineage>
        <taxon>Eukaryota</taxon>
        <taxon>Metazoa</taxon>
        <taxon>Ecdysozoa</taxon>
        <taxon>Arthropoda</taxon>
        <taxon>Hexapoda</taxon>
        <taxon>Insecta</taxon>
        <taxon>Pterygota</taxon>
        <taxon>Neoptera</taxon>
        <taxon>Endopterygota</taxon>
        <taxon>Lepidoptera</taxon>
        <taxon>Glossata</taxon>
        <taxon>Ditrysia</taxon>
        <taxon>Noctuoidea</taxon>
        <taxon>Noctuidae</taxon>
        <taxon>Noctuinae</taxon>
        <taxon>Hadenini</taxon>
        <taxon>Mythimna</taxon>
    </lineage>
</organism>
<evidence type="ECO:0000313" key="1">
    <source>
        <dbReference type="EMBL" id="KAJ8736320.1"/>
    </source>
</evidence>